<reference evidence="2 3" key="1">
    <citation type="submission" date="2018-05" db="EMBL/GenBank/DDBJ databases">
        <title>Paenibacillus flagellatus sp. nov., isolated from selenium mineral soil.</title>
        <authorList>
            <person name="Dai X."/>
        </authorList>
    </citation>
    <scope>NUCLEOTIDE SEQUENCE [LARGE SCALE GENOMIC DNA]</scope>
    <source>
        <strain evidence="2 3">DXL2</strain>
    </source>
</reference>
<dbReference type="OrthoDB" id="109833at2"/>
<gene>
    <name evidence="2" type="ORF">DLM86_24940</name>
</gene>
<feature type="transmembrane region" description="Helical" evidence="1">
    <location>
        <begin position="117"/>
        <end position="136"/>
    </location>
</feature>
<name>A0A2V5KBL8_9BACL</name>
<sequence>MLKEECRLYWNAWPLDRLLILFVGAAFILIGIQVTMFHYRQNFHHKSMWTPVVSAPVFAASALVLSAYNAGWLRGLFGIFMVVGVVNGLIGVYLHARGVRVRVGGWAIRNFLIGPPVVLPFLFTAISGLGIIALYWR</sequence>
<keyword evidence="3" id="KW-1185">Reference proteome</keyword>
<evidence type="ECO:0000313" key="2">
    <source>
        <dbReference type="EMBL" id="PYI51280.1"/>
    </source>
</evidence>
<accession>A0A2V5KBL8</accession>
<keyword evidence="1" id="KW-0472">Membrane</keyword>
<evidence type="ECO:0000313" key="3">
    <source>
        <dbReference type="Proteomes" id="UP000247476"/>
    </source>
</evidence>
<feature type="transmembrane region" description="Helical" evidence="1">
    <location>
        <begin position="18"/>
        <end position="37"/>
    </location>
</feature>
<evidence type="ECO:0000256" key="1">
    <source>
        <dbReference type="SAM" id="Phobius"/>
    </source>
</evidence>
<keyword evidence="1" id="KW-1133">Transmembrane helix</keyword>
<dbReference type="EMBL" id="QJVJ01000013">
    <property type="protein sequence ID" value="PYI51280.1"/>
    <property type="molecule type" value="Genomic_DNA"/>
</dbReference>
<feature type="transmembrane region" description="Helical" evidence="1">
    <location>
        <begin position="49"/>
        <end position="70"/>
    </location>
</feature>
<dbReference type="Proteomes" id="UP000247476">
    <property type="component" value="Unassembled WGS sequence"/>
</dbReference>
<protein>
    <submittedName>
        <fullName evidence="2">Uncharacterized protein</fullName>
    </submittedName>
</protein>
<dbReference type="AlphaFoldDB" id="A0A2V5KBL8"/>
<proteinExistence type="predicted"/>
<keyword evidence="1" id="KW-0812">Transmembrane</keyword>
<organism evidence="2 3">
    <name type="scientific">Paenibacillus flagellatus</name>
    <dbReference type="NCBI Taxonomy" id="2211139"/>
    <lineage>
        <taxon>Bacteria</taxon>
        <taxon>Bacillati</taxon>
        <taxon>Bacillota</taxon>
        <taxon>Bacilli</taxon>
        <taxon>Bacillales</taxon>
        <taxon>Paenibacillaceae</taxon>
        <taxon>Paenibacillus</taxon>
    </lineage>
</organism>
<comment type="caution">
    <text evidence="2">The sequence shown here is derived from an EMBL/GenBank/DDBJ whole genome shotgun (WGS) entry which is preliminary data.</text>
</comment>
<feature type="transmembrane region" description="Helical" evidence="1">
    <location>
        <begin position="76"/>
        <end position="96"/>
    </location>
</feature>